<dbReference type="PANTHER" id="PTHR11207">
    <property type="entry name" value="RIBONUCLEASE III"/>
    <property type="match status" value="1"/>
</dbReference>
<dbReference type="CDD" id="cd00593">
    <property type="entry name" value="RIBOc"/>
    <property type="match status" value="1"/>
</dbReference>
<dbReference type="SMART" id="SM00358">
    <property type="entry name" value="DSRM"/>
    <property type="match status" value="1"/>
</dbReference>
<evidence type="ECO:0000259" key="10">
    <source>
        <dbReference type="PROSITE" id="PS50142"/>
    </source>
</evidence>
<evidence type="ECO:0000256" key="3">
    <source>
        <dbReference type="ARBA" id="ARBA00022722"/>
    </source>
</evidence>
<evidence type="ECO:0000313" key="12">
    <source>
        <dbReference type="Proteomes" id="UP000186594"/>
    </source>
</evidence>
<evidence type="ECO:0000256" key="2">
    <source>
        <dbReference type="ARBA" id="ARBA00012177"/>
    </source>
</evidence>
<dbReference type="GO" id="GO:0030847">
    <property type="term" value="P:termination of RNA polymerase II transcription, exosome-dependent"/>
    <property type="evidence" value="ECO:0007669"/>
    <property type="project" value="UniProtKB-ARBA"/>
</dbReference>
<reference evidence="11 12" key="1">
    <citation type="submission" date="2016-04" db="EMBL/GenBank/DDBJ databases">
        <title>Evolutionary innovation and constraint leading to complex multicellularity in the Ascomycota.</title>
        <authorList>
            <person name="Cisse O."/>
            <person name="Nguyen A."/>
            <person name="Hewitt D.A."/>
            <person name="Jedd G."/>
            <person name="Stajich J.E."/>
        </authorList>
    </citation>
    <scope>NUCLEOTIDE SEQUENCE [LARGE SCALE GENOMIC DNA]</scope>
    <source>
        <strain evidence="11 12">DAH-3</strain>
    </source>
</reference>
<evidence type="ECO:0000256" key="5">
    <source>
        <dbReference type="ARBA" id="ARBA00022801"/>
    </source>
</evidence>
<dbReference type="InterPro" id="IPR014720">
    <property type="entry name" value="dsRBD_dom"/>
</dbReference>
<evidence type="ECO:0000256" key="4">
    <source>
        <dbReference type="ARBA" id="ARBA00022759"/>
    </source>
</evidence>
<dbReference type="Pfam" id="PF00636">
    <property type="entry name" value="Ribonuclease_3"/>
    <property type="match status" value="1"/>
</dbReference>
<feature type="domain" description="DRBM" evidence="9">
    <location>
        <begin position="299"/>
        <end position="364"/>
    </location>
</feature>
<keyword evidence="3" id="KW-0540">Nuclease</keyword>
<dbReference type="SUPFAM" id="SSF69065">
    <property type="entry name" value="RNase III domain-like"/>
    <property type="match status" value="1"/>
</dbReference>
<dbReference type="OrthoDB" id="2392202at2759"/>
<dbReference type="FunFam" id="1.10.1520.10:FF:000001">
    <property type="entry name" value="Ribonuclease 3"/>
    <property type="match status" value="1"/>
</dbReference>
<evidence type="ECO:0000256" key="1">
    <source>
        <dbReference type="ARBA" id="ARBA00000109"/>
    </source>
</evidence>
<dbReference type="STRING" id="1198029.A0A1U7LW36"/>
<dbReference type="InterPro" id="IPR036389">
    <property type="entry name" value="RNase_III_sf"/>
</dbReference>
<comment type="caution">
    <text evidence="11">The sequence shown here is derived from an EMBL/GenBank/DDBJ whole genome shotgun (WGS) entry which is preliminary data.</text>
</comment>
<accession>A0A1U7LW36</accession>
<dbReference type="GO" id="GO:0005654">
    <property type="term" value="C:nucleoplasm"/>
    <property type="evidence" value="ECO:0007669"/>
    <property type="project" value="TreeGrafter"/>
</dbReference>
<dbReference type="PANTHER" id="PTHR11207:SF0">
    <property type="entry name" value="RIBONUCLEASE 3"/>
    <property type="match status" value="1"/>
</dbReference>
<dbReference type="PROSITE" id="PS00517">
    <property type="entry name" value="RNASE_3_1"/>
    <property type="match status" value="1"/>
</dbReference>
<evidence type="ECO:0000256" key="6">
    <source>
        <dbReference type="ARBA" id="ARBA00022884"/>
    </source>
</evidence>
<keyword evidence="6 7" id="KW-0694">RNA-binding</keyword>
<evidence type="ECO:0000313" key="11">
    <source>
        <dbReference type="EMBL" id="OLL26896.1"/>
    </source>
</evidence>
<dbReference type="EMBL" id="LXFE01000138">
    <property type="protein sequence ID" value="OLL26896.1"/>
    <property type="molecule type" value="Genomic_DNA"/>
</dbReference>
<evidence type="ECO:0000256" key="7">
    <source>
        <dbReference type="PROSITE-ProRule" id="PRU00266"/>
    </source>
</evidence>
<dbReference type="InterPro" id="IPR000999">
    <property type="entry name" value="RNase_III_dom"/>
</dbReference>
<dbReference type="GO" id="GO:0006364">
    <property type="term" value="P:rRNA processing"/>
    <property type="evidence" value="ECO:0007669"/>
    <property type="project" value="TreeGrafter"/>
</dbReference>
<evidence type="ECO:0000256" key="8">
    <source>
        <dbReference type="SAM" id="MobiDB-lite"/>
    </source>
</evidence>
<dbReference type="GO" id="GO:0034963">
    <property type="term" value="P:box C/D sno(s)RNA processing"/>
    <property type="evidence" value="ECO:0007669"/>
    <property type="project" value="UniProtKB-ARBA"/>
</dbReference>
<dbReference type="Gene3D" id="3.30.160.20">
    <property type="match status" value="1"/>
</dbReference>
<dbReference type="OMA" id="ANELFPH"/>
<dbReference type="PROSITE" id="PS50137">
    <property type="entry name" value="DS_RBD"/>
    <property type="match status" value="1"/>
</dbReference>
<dbReference type="GO" id="GO:0034475">
    <property type="term" value="P:U4 snRNA 3'-end processing"/>
    <property type="evidence" value="ECO:0007669"/>
    <property type="project" value="UniProtKB-ARBA"/>
</dbReference>
<dbReference type="Gene3D" id="1.10.1520.10">
    <property type="entry name" value="Ribonuclease III domain"/>
    <property type="match status" value="1"/>
</dbReference>
<name>A0A1U7LW36_NEOID</name>
<dbReference type="EC" id="3.1.26.3" evidence="2"/>
<dbReference type="SMART" id="SM00535">
    <property type="entry name" value="RIBOc"/>
    <property type="match status" value="1"/>
</dbReference>
<keyword evidence="4" id="KW-0255">Endonuclease</keyword>
<proteinExistence type="predicted"/>
<dbReference type="SUPFAM" id="SSF54768">
    <property type="entry name" value="dsRNA-binding domain-like"/>
    <property type="match status" value="1"/>
</dbReference>
<gene>
    <name evidence="11" type="ORF">NEOLI_000702</name>
</gene>
<dbReference type="Pfam" id="PF00035">
    <property type="entry name" value="dsrm"/>
    <property type="match status" value="1"/>
</dbReference>
<organism evidence="11 12">
    <name type="scientific">Neolecta irregularis (strain DAH-3)</name>
    <dbReference type="NCBI Taxonomy" id="1198029"/>
    <lineage>
        <taxon>Eukaryota</taxon>
        <taxon>Fungi</taxon>
        <taxon>Dikarya</taxon>
        <taxon>Ascomycota</taxon>
        <taxon>Taphrinomycotina</taxon>
        <taxon>Neolectales</taxon>
        <taxon>Neolectaceae</taxon>
        <taxon>Neolecta</taxon>
    </lineage>
</organism>
<dbReference type="GO" id="GO:0004525">
    <property type="term" value="F:ribonuclease III activity"/>
    <property type="evidence" value="ECO:0007669"/>
    <property type="project" value="UniProtKB-EC"/>
</dbReference>
<protein>
    <recommendedName>
        <fullName evidence="2">ribonuclease III</fullName>
        <ecNumber evidence="2">3.1.26.3</ecNumber>
    </recommendedName>
</protein>
<feature type="region of interest" description="Disordered" evidence="8">
    <location>
        <begin position="1"/>
        <end position="20"/>
    </location>
</feature>
<comment type="catalytic activity">
    <reaction evidence="1">
        <text>Endonucleolytic cleavage to 5'-phosphomonoester.</text>
        <dbReference type="EC" id="3.1.26.3"/>
    </reaction>
</comment>
<dbReference type="GO" id="GO:0003723">
    <property type="term" value="F:RNA binding"/>
    <property type="evidence" value="ECO:0007669"/>
    <property type="project" value="UniProtKB-UniRule"/>
</dbReference>
<dbReference type="Proteomes" id="UP000186594">
    <property type="component" value="Unassembled WGS sequence"/>
</dbReference>
<keyword evidence="5" id="KW-0378">Hydrolase</keyword>
<sequence length="381" mass="43132">MAKRRRDQTEPYGQLIDPAAEKLKRLKEDEESKTQKVGYNWVDETDSRIIEKVEKLLEILQGLLNAIPNDFSAPKDDAISKNVLAKLRLAETLKTAHRAGDFSFENTSQIPEDAFFATVLPSYLGHTPLTPRKTSSYPPPLPPINNTAIVDQVFTHKSYAADYRDAYDKDIPHNERLEFLGDSYYNHCMTRLVFTKFTTLREGGLSIFRSKLIGNVMAEKFSKLYGFEKKLLLADSCEREGLRSQTKVIADIFEAYIGGLILDSNDGPQIVEKWLYELAKPHIEEYEEKLVTEVIPDSNAKQKLHNLFVGTTARVAYNMISSGIGAQYVFTCCVDGQEFGRGAAMNQKNAKTLAAMKAWKTITESIDIWQDLMQRYQCTSG</sequence>
<feature type="domain" description="RNase III" evidence="10">
    <location>
        <begin position="144"/>
        <end position="265"/>
    </location>
</feature>
<keyword evidence="12" id="KW-1185">Reference proteome</keyword>
<dbReference type="AlphaFoldDB" id="A0A1U7LW36"/>
<evidence type="ECO:0000259" key="9">
    <source>
        <dbReference type="PROSITE" id="PS50137"/>
    </source>
</evidence>
<dbReference type="PROSITE" id="PS50142">
    <property type="entry name" value="RNASE_3_2"/>
    <property type="match status" value="1"/>
</dbReference>